<keyword evidence="1" id="KW-1185">Reference proteome</keyword>
<dbReference type="AlphaFoldDB" id="A0A915IAP0"/>
<protein>
    <submittedName>
        <fullName evidence="2">Uncharacterized protein</fullName>
    </submittedName>
</protein>
<accession>A0A915IAP0</accession>
<evidence type="ECO:0000313" key="1">
    <source>
        <dbReference type="Proteomes" id="UP000887565"/>
    </source>
</evidence>
<organism evidence="1 2">
    <name type="scientific">Romanomermis culicivorax</name>
    <name type="common">Nematode worm</name>
    <dbReference type="NCBI Taxonomy" id="13658"/>
    <lineage>
        <taxon>Eukaryota</taxon>
        <taxon>Metazoa</taxon>
        <taxon>Ecdysozoa</taxon>
        <taxon>Nematoda</taxon>
        <taxon>Enoplea</taxon>
        <taxon>Dorylaimia</taxon>
        <taxon>Mermithida</taxon>
        <taxon>Mermithoidea</taxon>
        <taxon>Mermithidae</taxon>
        <taxon>Romanomermis</taxon>
    </lineage>
</organism>
<dbReference type="WBParaSite" id="nRc.2.0.1.t11249-RA">
    <property type="protein sequence ID" value="nRc.2.0.1.t11249-RA"/>
    <property type="gene ID" value="nRc.2.0.1.g11249"/>
</dbReference>
<evidence type="ECO:0000313" key="2">
    <source>
        <dbReference type="WBParaSite" id="nRc.2.0.1.t11249-RA"/>
    </source>
</evidence>
<sequence>MKELYNILGTICMQNNWQRAKDFGSKIVRRTNLTGGHIFVSIYWPMHYRLLAKKSSYAQSFICQSDPRFDSRVHCSLEYSEAEIIPKLCHSTVVIWLTNGFLSQNHNRLRFLDRLCLYSSVW</sequence>
<reference evidence="2" key="1">
    <citation type="submission" date="2022-11" db="UniProtKB">
        <authorList>
            <consortium name="WormBaseParasite"/>
        </authorList>
    </citation>
    <scope>IDENTIFICATION</scope>
</reference>
<proteinExistence type="predicted"/>
<name>A0A915IAP0_ROMCU</name>
<dbReference type="Proteomes" id="UP000887565">
    <property type="component" value="Unplaced"/>
</dbReference>